<keyword evidence="4" id="KW-1015">Disulfide bond</keyword>
<protein>
    <recommendedName>
        <fullName evidence="7">Chitin-binding type-2 domain-containing protein</fullName>
    </recommendedName>
</protein>
<dbReference type="OrthoDB" id="6020543at2759"/>
<dbReference type="AlphaFoldDB" id="A0A8J2MC99"/>
<evidence type="ECO:0000256" key="2">
    <source>
        <dbReference type="ARBA" id="ARBA00022729"/>
    </source>
</evidence>
<dbReference type="GO" id="GO:0005576">
    <property type="term" value="C:extracellular region"/>
    <property type="evidence" value="ECO:0007669"/>
    <property type="project" value="InterPro"/>
</dbReference>
<dbReference type="Gene3D" id="2.170.140.10">
    <property type="entry name" value="Chitin binding domain"/>
    <property type="match status" value="1"/>
</dbReference>
<keyword evidence="5" id="KW-0325">Glycoprotein</keyword>
<dbReference type="EMBL" id="CAKAEH010001724">
    <property type="protein sequence ID" value="CAG9538906.1"/>
    <property type="molecule type" value="Genomic_DNA"/>
</dbReference>
<evidence type="ECO:0000256" key="5">
    <source>
        <dbReference type="ARBA" id="ARBA00023180"/>
    </source>
</evidence>
<organism evidence="8 9">
    <name type="scientific">Cercopithifilaria johnstoni</name>
    <dbReference type="NCBI Taxonomy" id="2874296"/>
    <lineage>
        <taxon>Eukaryota</taxon>
        <taxon>Metazoa</taxon>
        <taxon>Ecdysozoa</taxon>
        <taxon>Nematoda</taxon>
        <taxon>Chromadorea</taxon>
        <taxon>Rhabditida</taxon>
        <taxon>Spirurina</taxon>
        <taxon>Spiruromorpha</taxon>
        <taxon>Filarioidea</taxon>
        <taxon>Onchocercidae</taxon>
        <taxon>Cercopithifilaria</taxon>
    </lineage>
</organism>
<feature type="compositionally biased region" description="Polar residues" evidence="6">
    <location>
        <begin position="1"/>
        <end position="13"/>
    </location>
</feature>
<dbReference type="SUPFAM" id="SSF57625">
    <property type="entry name" value="Invertebrate chitin-binding proteins"/>
    <property type="match status" value="1"/>
</dbReference>
<dbReference type="PROSITE" id="PS50940">
    <property type="entry name" value="CHIT_BIND_II"/>
    <property type="match status" value="1"/>
</dbReference>
<dbReference type="SMART" id="SM00494">
    <property type="entry name" value="ChtBD2"/>
    <property type="match status" value="1"/>
</dbReference>
<feature type="region of interest" description="Disordered" evidence="6">
    <location>
        <begin position="1"/>
        <end position="21"/>
    </location>
</feature>
<evidence type="ECO:0000256" key="1">
    <source>
        <dbReference type="ARBA" id="ARBA00022669"/>
    </source>
</evidence>
<keyword evidence="9" id="KW-1185">Reference proteome</keyword>
<dbReference type="Pfam" id="PF01607">
    <property type="entry name" value="CBM_14"/>
    <property type="match status" value="1"/>
</dbReference>
<evidence type="ECO:0000256" key="4">
    <source>
        <dbReference type="ARBA" id="ARBA00023157"/>
    </source>
</evidence>
<accession>A0A8J2MC99</accession>
<feature type="non-terminal residue" evidence="8">
    <location>
        <position position="1"/>
    </location>
</feature>
<sequence>PLKTTTQGVTGSGETEITTTKIPKTTKIKTTTSSSKTVSESSDVKCVEPDGLFSHPSDCHLFLHCVGNRPYVKQCPQNTFFNNNIKVCDHMANAPDTCK</sequence>
<dbReference type="Proteomes" id="UP000746747">
    <property type="component" value="Unassembled WGS sequence"/>
</dbReference>
<evidence type="ECO:0000259" key="7">
    <source>
        <dbReference type="PROSITE" id="PS50940"/>
    </source>
</evidence>
<feature type="domain" description="Chitin-binding type-2" evidence="7">
    <location>
        <begin position="43"/>
        <end position="99"/>
    </location>
</feature>
<evidence type="ECO:0000256" key="3">
    <source>
        <dbReference type="ARBA" id="ARBA00022737"/>
    </source>
</evidence>
<evidence type="ECO:0000313" key="8">
    <source>
        <dbReference type="EMBL" id="CAG9538906.1"/>
    </source>
</evidence>
<evidence type="ECO:0000313" key="9">
    <source>
        <dbReference type="Proteomes" id="UP000746747"/>
    </source>
</evidence>
<dbReference type="PANTHER" id="PTHR23301">
    <property type="entry name" value="CHITIN BINDING PERITROPHIN-A"/>
    <property type="match status" value="1"/>
</dbReference>
<dbReference type="PANTHER" id="PTHR23301:SF0">
    <property type="entry name" value="CHITIN-BINDING TYPE-2 DOMAIN-CONTAINING PROTEIN-RELATED"/>
    <property type="match status" value="1"/>
</dbReference>
<keyword evidence="2" id="KW-0732">Signal</keyword>
<name>A0A8J2MC99_9BILA</name>
<dbReference type="InterPro" id="IPR036508">
    <property type="entry name" value="Chitin-bd_dom_sf"/>
</dbReference>
<evidence type="ECO:0000256" key="6">
    <source>
        <dbReference type="SAM" id="MobiDB-lite"/>
    </source>
</evidence>
<reference evidence="8" key="1">
    <citation type="submission" date="2021-09" db="EMBL/GenBank/DDBJ databases">
        <authorList>
            <consortium name="Pathogen Informatics"/>
        </authorList>
    </citation>
    <scope>NUCLEOTIDE SEQUENCE</scope>
</reference>
<gene>
    <name evidence="8" type="ORF">CJOHNSTONI_LOCUS8566</name>
</gene>
<keyword evidence="3" id="KW-0677">Repeat</keyword>
<keyword evidence="1" id="KW-0147">Chitin-binding</keyword>
<dbReference type="InterPro" id="IPR051940">
    <property type="entry name" value="Chitin_bind-dev_reg"/>
</dbReference>
<dbReference type="InterPro" id="IPR002557">
    <property type="entry name" value="Chitin-bd_dom"/>
</dbReference>
<comment type="caution">
    <text evidence="8">The sequence shown here is derived from an EMBL/GenBank/DDBJ whole genome shotgun (WGS) entry which is preliminary data.</text>
</comment>
<proteinExistence type="predicted"/>
<dbReference type="GO" id="GO:0008061">
    <property type="term" value="F:chitin binding"/>
    <property type="evidence" value="ECO:0007669"/>
    <property type="project" value="UniProtKB-KW"/>
</dbReference>